<dbReference type="NCBIfam" id="TIGR00012">
    <property type="entry name" value="L29"/>
    <property type="match status" value="1"/>
</dbReference>
<dbReference type="HAMAP" id="MF_00374">
    <property type="entry name" value="Ribosomal_uL29"/>
    <property type="match status" value="1"/>
</dbReference>
<evidence type="ECO:0000256" key="1">
    <source>
        <dbReference type="ARBA" id="ARBA00009254"/>
    </source>
</evidence>
<dbReference type="CDD" id="cd00427">
    <property type="entry name" value="Ribosomal_L29_HIP"/>
    <property type="match status" value="1"/>
</dbReference>
<dbReference type="SUPFAM" id="SSF46561">
    <property type="entry name" value="Ribosomal protein L29 (L29p)"/>
    <property type="match status" value="1"/>
</dbReference>
<comment type="similarity">
    <text evidence="1 4">Belongs to the universal ribosomal protein uL29 family.</text>
</comment>
<evidence type="ECO:0000256" key="2">
    <source>
        <dbReference type="ARBA" id="ARBA00022980"/>
    </source>
</evidence>
<gene>
    <name evidence="5" type="primary">rpmC</name>
    <name evidence="4" type="synonym">rpl29</name>
    <name evidence="5" type="ORF">DRJ21_00320</name>
</gene>
<evidence type="ECO:0000313" key="6">
    <source>
        <dbReference type="Proteomes" id="UP000281962"/>
    </source>
</evidence>
<dbReference type="PROSITE" id="PS00579">
    <property type="entry name" value="RIBOSOMAL_L29"/>
    <property type="match status" value="1"/>
</dbReference>
<dbReference type="InterPro" id="IPR036049">
    <property type="entry name" value="Ribosomal_uL29_sf"/>
</dbReference>
<accession>A0A497EXF2</accession>
<dbReference type="GO" id="GO:0006412">
    <property type="term" value="P:translation"/>
    <property type="evidence" value="ECO:0007669"/>
    <property type="project" value="UniProtKB-UniRule"/>
</dbReference>
<sequence length="70" mass="8238">MRVSEIRKMKPEERMKKLAELRAELARVRALAASGTPLDNPMRIRELRRAIARILTIQREEELGIRRKSK</sequence>
<evidence type="ECO:0000313" key="5">
    <source>
        <dbReference type="EMBL" id="RLE51348.1"/>
    </source>
</evidence>
<proteinExistence type="inferred from homology"/>
<protein>
    <recommendedName>
        <fullName evidence="4">Large ribosomal subunit protein uL29</fullName>
    </recommendedName>
</protein>
<dbReference type="Pfam" id="PF00831">
    <property type="entry name" value="Ribosomal_L29"/>
    <property type="match status" value="1"/>
</dbReference>
<dbReference type="Gene3D" id="1.10.287.310">
    <property type="match status" value="1"/>
</dbReference>
<evidence type="ECO:0000256" key="3">
    <source>
        <dbReference type="ARBA" id="ARBA00023274"/>
    </source>
</evidence>
<reference evidence="5 6" key="1">
    <citation type="submission" date="2018-06" db="EMBL/GenBank/DDBJ databases">
        <title>Extensive metabolic versatility and redundancy in microbially diverse, dynamic hydrothermal sediments.</title>
        <authorList>
            <person name="Dombrowski N."/>
            <person name="Teske A."/>
            <person name="Baker B.J."/>
        </authorList>
    </citation>
    <scope>NUCLEOTIDE SEQUENCE [LARGE SCALE GENOMIC DNA]</scope>
    <source>
        <strain evidence="5">B30_G17</strain>
    </source>
</reference>
<comment type="caution">
    <text evidence="5">The sequence shown here is derived from an EMBL/GenBank/DDBJ whole genome shotgun (WGS) entry which is preliminary data.</text>
</comment>
<dbReference type="GO" id="GO:1990904">
    <property type="term" value="C:ribonucleoprotein complex"/>
    <property type="evidence" value="ECO:0007669"/>
    <property type="project" value="UniProtKB-KW"/>
</dbReference>
<dbReference type="GO" id="GO:0005840">
    <property type="term" value="C:ribosome"/>
    <property type="evidence" value="ECO:0007669"/>
    <property type="project" value="UniProtKB-KW"/>
</dbReference>
<organism evidence="5 6">
    <name type="scientific">Thermoproteota archaeon</name>
    <dbReference type="NCBI Taxonomy" id="2056631"/>
    <lineage>
        <taxon>Archaea</taxon>
        <taxon>Thermoproteota</taxon>
    </lineage>
</organism>
<name>A0A497EXF2_9CREN</name>
<dbReference type="GO" id="GO:0003735">
    <property type="term" value="F:structural constituent of ribosome"/>
    <property type="evidence" value="ECO:0007669"/>
    <property type="project" value="InterPro"/>
</dbReference>
<keyword evidence="3 4" id="KW-0687">Ribonucleoprotein</keyword>
<dbReference type="Proteomes" id="UP000281962">
    <property type="component" value="Unassembled WGS sequence"/>
</dbReference>
<dbReference type="EMBL" id="QMQY01000006">
    <property type="protein sequence ID" value="RLE51348.1"/>
    <property type="molecule type" value="Genomic_DNA"/>
</dbReference>
<dbReference type="InterPro" id="IPR001854">
    <property type="entry name" value="Ribosomal_uL29"/>
</dbReference>
<dbReference type="AlphaFoldDB" id="A0A497EXF2"/>
<keyword evidence="2 4" id="KW-0689">Ribosomal protein</keyword>
<dbReference type="InterPro" id="IPR018254">
    <property type="entry name" value="Ribosomal_uL29_CS"/>
</dbReference>
<evidence type="ECO:0000256" key="4">
    <source>
        <dbReference type="HAMAP-Rule" id="MF_00374"/>
    </source>
</evidence>